<sequence>MAVNAVVSTNGTNGTQGTQNSTVGTQKSVLEQNETASLIKEIADAEIESEKIKKQKRLAEIALNKATETLAKNHKASITQIEKMSERLETKARLAGKLSSAKIKNVLANASLAEMVNQLTADKNATAQDMELIEYNRKIALRDKIDEIKRKKAIAELKKSLAEKRRKVEADTIKQQIEEEKALKKARLELVQKFDKERKERKDSLVNKEVEMRKLQQLELEKFNKELEVERKMKFLTIESTQRELFNMRKAEEIKREIVKQGIQYNKLLQEENLKKAEQKARMIEDLKDKAVTLMLQKEDFMRKRKIESAELKSEVMTAKREVAEAEKLAKKAIRSRRIRRVALRNAQIKARRTQIRYLKIKALKDVLSKKLLAEQTIYKKKLDEQTKIKALDCKARDLLKRLKTVAKVYDEKSAETLKKIRAEKKALLIRKMLQEKADEINEKRTLINSFKLKIHKLEEEEMQKQMQLSGVEKDILNQKTLAKIMVMKRIRERSRQKRINELKAKLNKMFLTKRELLWKKRCIRFRKVANKKMDEEARKRKIARIICGKKVNRNKLTKCYDFIHNKYHNMIHKPGKPGFSCPFAGKYGITKCQPIELP</sequence>
<feature type="coiled-coil region" evidence="1">
    <location>
        <begin position="35"/>
        <end position="91"/>
    </location>
</feature>
<dbReference type="GeneID" id="14894257"/>
<protein>
    <submittedName>
        <fullName evidence="3">Coiled-coil domain containing protein, putative</fullName>
    </submittedName>
</protein>
<organism evidence="3 4">
    <name type="scientific">Entamoeba invadens IP1</name>
    <dbReference type="NCBI Taxonomy" id="370355"/>
    <lineage>
        <taxon>Eukaryota</taxon>
        <taxon>Amoebozoa</taxon>
        <taxon>Evosea</taxon>
        <taxon>Archamoebae</taxon>
        <taxon>Mastigamoebida</taxon>
        <taxon>Entamoebidae</taxon>
        <taxon>Entamoeba</taxon>
    </lineage>
</organism>
<reference evidence="3 4" key="1">
    <citation type="submission" date="2012-10" db="EMBL/GenBank/DDBJ databases">
        <authorList>
            <person name="Zafar N."/>
            <person name="Inman J."/>
            <person name="Hall N."/>
            <person name="Lorenzi H."/>
            <person name="Caler E."/>
        </authorList>
    </citation>
    <scope>NUCLEOTIDE SEQUENCE [LARGE SCALE GENOMIC DNA]</scope>
    <source>
        <strain evidence="3 4">IP1</strain>
    </source>
</reference>
<dbReference type="AlphaFoldDB" id="A0A0A1UHG0"/>
<evidence type="ECO:0000256" key="1">
    <source>
        <dbReference type="SAM" id="Coils"/>
    </source>
</evidence>
<dbReference type="KEGG" id="eiv:EIN_430630"/>
<evidence type="ECO:0000256" key="2">
    <source>
        <dbReference type="SAM" id="MobiDB-lite"/>
    </source>
</evidence>
<dbReference type="EMBL" id="KB206168">
    <property type="protein sequence ID" value="ELP95257.1"/>
    <property type="molecule type" value="Genomic_DNA"/>
</dbReference>
<feature type="coiled-coil region" evidence="1">
    <location>
        <begin position="251"/>
        <end position="336"/>
    </location>
</feature>
<gene>
    <name evidence="3" type="ORF">EIN_430630</name>
</gene>
<dbReference type="RefSeq" id="XP_004262028.1">
    <property type="nucleotide sequence ID" value="XM_004261980.1"/>
</dbReference>
<accession>A0A0A1UHG0</accession>
<dbReference type="VEuPathDB" id="AmoebaDB:EIN_430630"/>
<keyword evidence="4" id="KW-1185">Reference proteome</keyword>
<feature type="coiled-coil region" evidence="1">
    <location>
        <begin position="441"/>
        <end position="475"/>
    </location>
</feature>
<dbReference type="OMA" id="ISAKSMI"/>
<proteinExistence type="predicted"/>
<evidence type="ECO:0000313" key="3">
    <source>
        <dbReference type="EMBL" id="ELP95257.1"/>
    </source>
</evidence>
<feature type="coiled-coil region" evidence="1">
    <location>
        <begin position="138"/>
        <end position="174"/>
    </location>
</feature>
<name>A0A0A1UHG0_ENTIV</name>
<dbReference type="Proteomes" id="UP000014680">
    <property type="component" value="Unassembled WGS sequence"/>
</dbReference>
<dbReference type="OrthoDB" id="29937at2759"/>
<keyword evidence="1" id="KW-0175">Coiled coil</keyword>
<evidence type="ECO:0000313" key="4">
    <source>
        <dbReference type="Proteomes" id="UP000014680"/>
    </source>
</evidence>
<feature type="region of interest" description="Disordered" evidence="2">
    <location>
        <begin position="1"/>
        <end position="24"/>
    </location>
</feature>